<gene>
    <name evidence="3" type="ORF">OSB1V03_LOCUS18234</name>
</gene>
<dbReference type="InterPro" id="IPR050996">
    <property type="entry name" value="Docking_Protein_DOK"/>
</dbReference>
<dbReference type="OrthoDB" id="6020914at2759"/>
<keyword evidence="4" id="KW-1185">Reference proteome</keyword>
<feature type="region of interest" description="Disordered" evidence="1">
    <location>
        <begin position="163"/>
        <end position="207"/>
    </location>
</feature>
<dbReference type="EMBL" id="OC878237">
    <property type="protein sequence ID" value="CAD7640490.1"/>
    <property type="molecule type" value="Genomic_DNA"/>
</dbReference>
<dbReference type="PANTHER" id="PTHR21258:SF62">
    <property type="entry name" value="INSULIN RECEPTOR SUBSTRATE 1"/>
    <property type="match status" value="1"/>
</dbReference>
<dbReference type="EMBL" id="CAJPIZ010023662">
    <property type="protein sequence ID" value="CAG2118282.1"/>
    <property type="molecule type" value="Genomic_DNA"/>
</dbReference>
<evidence type="ECO:0000313" key="4">
    <source>
        <dbReference type="Proteomes" id="UP000759131"/>
    </source>
</evidence>
<sequence>RACLRGQLQLVIFTRGVGVARIGDYECFLLWPIAFIRQYRHESVKNSKNNNNPVIISQSNNKCAKRQTVVTLEVGRRCSTGEGVFSFRTSSGQEVMRQLKRAITNWAQYKANCRSNSRSVGLNVDGATAATTQHRSHRYSRSRSSAPCTPNMSVTMLDTMGGGGGGTSAAGLRTTTPSPRKQFKVRRGDTEPPLPVTTAPKLTKDKSRSIGDDVNYVIPIFDDNEDDVVSEHQKSNEGDYINGCYKSMSLTYHMS</sequence>
<feature type="domain" description="IRS-type PTB" evidence="2">
    <location>
        <begin position="1"/>
        <end position="113"/>
    </location>
</feature>
<dbReference type="SUPFAM" id="SSF50729">
    <property type="entry name" value="PH domain-like"/>
    <property type="match status" value="1"/>
</dbReference>
<dbReference type="SMART" id="SM01244">
    <property type="entry name" value="IRS"/>
    <property type="match status" value="1"/>
</dbReference>
<evidence type="ECO:0000256" key="1">
    <source>
        <dbReference type="SAM" id="MobiDB-lite"/>
    </source>
</evidence>
<protein>
    <recommendedName>
        <fullName evidence="2">IRS-type PTB domain-containing protein</fullName>
    </recommendedName>
</protein>
<dbReference type="InterPro" id="IPR002404">
    <property type="entry name" value="IRS_PTB"/>
</dbReference>
<dbReference type="GO" id="GO:0007265">
    <property type="term" value="P:Ras protein signal transduction"/>
    <property type="evidence" value="ECO:0007669"/>
    <property type="project" value="TreeGrafter"/>
</dbReference>
<dbReference type="PROSITE" id="PS51064">
    <property type="entry name" value="IRS_PTB"/>
    <property type="match status" value="1"/>
</dbReference>
<proteinExistence type="predicted"/>
<dbReference type="Gene3D" id="2.30.29.30">
    <property type="entry name" value="Pleckstrin-homology domain (PH domain)/Phosphotyrosine-binding domain (PTB)"/>
    <property type="match status" value="1"/>
</dbReference>
<feature type="non-terminal residue" evidence="3">
    <location>
        <position position="1"/>
    </location>
</feature>
<reference evidence="3" key="1">
    <citation type="submission" date="2020-11" db="EMBL/GenBank/DDBJ databases">
        <authorList>
            <person name="Tran Van P."/>
        </authorList>
    </citation>
    <scope>NUCLEOTIDE SEQUENCE</scope>
</reference>
<dbReference type="GO" id="GO:0005737">
    <property type="term" value="C:cytoplasm"/>
    <property type="evidence" value="ECO:0007669"/>
    <property type="project" value="TreeGrafter"/>
</dbReference>
<dbReference type="Pfam" id="PF02174">
    <property type="entry name" value="IRS"/>
    <property type="match status" value="1"/>
</dbReference>
<name>A0A7R9QDS5_9ACAR</name>
<dbReference type="InterPro" id="IPR011993">
    <property type="entry name" value="PH-like_dom_sf"/>
</dbReference>
<feature type="non-terminal residue" evidence="3">
    <location>
        <position position="255"/>
    </location>
</feature>
<evidence type="ECO:0000259" key="2">
    <source>
        <dbReference type="PROSITE" id="PS51064"/>
    </source>
</evidence>
<dbReference type="GO" id="GO:0007169">
    <property type="term" value="P:cell surface receptor protein tyrosine kinase signaling pathway"/>
    <property type="evidence" value="ECO:0007669"/>
    <property type="project" value="TreeGrafter"/>
</dbReference>
<dbReference type="AlphaFoldDB" id="A0A7R9QDS5"/>
<dbReference type="Proteomes" id="UP000759131">
    <property type="component" value="Unassembled WGS sequence"/>
</dbReference>
<feature type="region of interest" description="Disordered" evidence="1">
    <location>
        <begin position="129"/>
        <end position="151"/>
    </location>
</feature>
<evidence type="ECO:0000313" key="3">
    <source>
        <dbReference type="EMBL" id="CAD7640490.1"/>
    </source>
</evidence>
<organism evidence="3">
    <name type="scientific">Medioppia subpectinata</name>
    <dbReference type="NCBI Taxonomy" id="1979941"/>
    <lineage>
        <taxon>Eukaryota</taxon>
        <taxon>Metazoa</taxon>
        <taxon>Ecdysozoa</taxon>
        <taxon>Arthropoda</taxon>
        <taxon>Chelicerata</taxon>
        <taxon>Arachnida</taxon>
        <taxon>Acari</taxon>
        <taxon>Acariformes</taxon>
        <taxon>Sarcoptiformes</taxon>
        <taxon>Oribatida</taxon>
        <taxon>Brachypylina</taxon>
        <taxon>Oppioidea</taxon>
        <taxon>Oppiidae</taxon>
        <taxon>Medioppia</taxon>
    </lineage>
</organism>
<accession>A0A7R9QDS5</accession>
<dbReference type="GO" id="GO:0043410">
    <property type="term" value="P:positive regulation of MAPK cascade"/>
    <property type="evidence" value="ECO:0007669"/>
    <property type="project" value="TreeGrafter"/>
</dbReference>
<dbReference type="PANTHER" id="PTHR21258">
    <property type="entry name" value="DOCKING PROTEIN RELATED"/>
    <property type="match status" value="1"/>
</dbReference>